<dbReference type="EMBL" id="PKGY01000007">
    <property type="protein sequence ID" value="PKZ20736.1"/>
    <property type="molecule type" value="Genomic_DNA"/>
</dbReference>
<dbReference type="KEGG" id="asan:AWM72_06375"/>
<dbReference type="AlphaFoldDB" id="A0A0X8FBR5"/>
<reference evidence="2 4" key="3">
    <citation type="submission" date="2017-12" db="EMBL/GenBank/DDBJ databases">
        <title>Phylogenetic diversity of female urinary microbiome.</title>
        <authorList>
            <person name="Thomas-White K."/>
            <person name="Wolfe A.J."/>
        </authorList>
    </citation>
    <scope>NUCLEOTIDE SEQUENCE [LARGE SCALE GENOMIC DNA]</scope>
    <source>
        <strain evidence="2 4">UMB0139</strain>
    </source>
</reference>
<name>A0A0X8FBR5_9LACT</name>
<keyword evidence="3" id="KW-1185">Reference proteome</keyword>
<dbReference type="Proteomes" id="UP000234239">
    <property type="component" value="Unassembled WGS sequence"/>
</dbReference>
<dbReference type="Proteomes" id="UP000069912">
    <property type="component" value="Chromosome"/>
</dbReference>
<proteinExistence type="predicted"/>
<evidence type="ECO:0000313" key="2">
    <source>
        <dbReference type="EMBL" id="PKZ20736.1"/>
    </source>
</evidence>
<dbReference type="RefSeq" id="WP_067975033.1">
    <property type="nucleotide sequence ID" value="NZ_CAJHKM010000010.1"/>
</dbReference>
<reference evidence="3" key="2">
    <citation type="submission" date="2016-01" db="EMBL/GenBank/DDBJ databases">
        <title>Six Aerococcus type strain genome sequencing and assembly using PacBio and Illumina Hiseq.</title>
        <authorList>
            <person name="Carkaci D."/>
            <person name="Dargis R."/>
            <person name="Nielsen X.C."/>
            <person name="Skovgaard O."/>
            <person name="Fuursted K."/>
            <person name="Christensen J.J."/>
        </authorList>
    </citation>
    <scope>NUCLEOTIDE SEQUENCE [LARGE SCALE GENOMIC DNA]</scope>
    <source>
        <strain evidence="3">CCUG43001</strain>
    </source>
</reference>
<organism evidence="1 3">
    <name type="scientific">Aerococcus sanguinicola</name>
    <dbReference type="NCBI Taxonomy" id="119206"/>
    <lineage>
        <taxon>Bacteria</taxon>
        <taxon>Bacillati</taxon>
        <taxon>Bacillota</taxon>
        <taxon>Bacilli</taxon>
        <taxon>Lactobacillales</taxon>
        <taxon>Aerococcaceae</taxon>
        <taxon>Aerococcus</taxon>
    </lineage>
</organism>
<evidence type="ECO:0000313" key="3">
    <source>
        <dbReference type="Proteomes" id="UP000069912"/>
    </source>
</evidence>
<evidence type="ECO:0000313" key="1">
    <source>
        <dbReference type="EMBL" id="AMB94413.1"/>
    </source>
</evidence>
<sequence length="98" mass="10937">MEKKNYLTASQNKLIATKISPLIKLIELRELAQKAVFIGGCDSEIAKELTPLGKRIDDVFIEMICTDYATVLEDVYCVLLNSEDEKETKSLLGDLGIN</sequence>
<reference evidence="1 3" key="1">
    <citation type="journal article" date="2016" name="Genome Announc.">
        <title>Complete Genome Sequences of Aerococcus christensenii CCUG 28831T, Aerococcus sanguinicola CCUG 43001T, Aerococcus urinae CCUG 36881T, Aerococcus urinaeequi CCUG 28094T, Aerococcus urinaehominis CCUG 42038 BT, and Aerococcus viridans CCUG 4311T.</title>
        <authorList>
            <person name="Carkaci D."/>
            <person name="Dargis R."/>
            <person name="Nielsen X.C."/>
            <person name="Skovgaard O."/>
            <person name="Fuursted K."/>
            <person name="Christensen J.J."/>
        </authorList>
    </citation>
    <scope>NUCLEOTIDE SEQUENCE [LARGE SCALE GENOMIC DNA]</scope>
    <source>
        <strain evidence="1 3">CCUG43001</strain>
    </source>
</reference>
<dbReference type="EMBL" id="CP014160">
    <property type="protein sequence ID" value="AMB94413.1"/>
    <property type="molecule type" value="Genomic_DNA"/>
</dbReference>
<accession>A0A0X8FBR5</accession>
<evidence type="ECO:0000313" key="4">
    <source>
        <dbReference type="Proteomes" id="UP000234239"/>
    </source>
</evidence>
<dbReference type="GeneID" id="92903689"/>
<protein>
    <submittedName>
        <fullName evidence="1">Uncharacterized protein</fullName>
    </submittedName>
</protein>
<gene>
    <name evidence="1" type="ORF">AWM72_06375</name>
    <name evidence="2" type="ORF">CYJ28_09640</name>
</gene>